<dbReference type="SMART" id="SM00116">
    <property type="entry name" value="CBS"/>
    <property type="match status" value="2"/>
</dbReference>
<keyword evidence="7 10" id="KW-0129">CBS domain</keyword>
<keyword evidence="6 11" id="KW-0406">Ion transport</keyword>
<keyword evidence="9 11" id="KW-0868">Chloride</keyword>
<keyword evidence="5 11" id="KW-1133">Transmembrane helix</keyword>
<organism evidence="14 15">
    <name type="scientific">Leishmania donovani</name>
    <dbReference type="NCBI Taxonomy" id="5661"/>
    <lineage>
        <taxon>Eukaryota</taxon>
        <taxon>Discoba</taxon>
        <taxon>Euglenozoa</taxon>
        <taxon>Kinetoplastea</taxon>
        <taxon>Metakinetoplastina</taxon>
        <taxon>Trypanosomatida</taxon>
        <taxon>Trypanosomatidae</taxon>
        <taxon>Leishmaniinae</taxon>
        <taxon>Leishmania</taxon>
    </lineage>
</organism>
<gene>
    <name evidence="14" type="ORF">CGC21_38050</name>
</gene>
<evidence type="ECO:0000256" key="3">
    <source>
        <dbReference type="ARBA" id="ARBA00022692"/>
    </source>
</evidence>
<dbReference type="CDD" id="cd04591">
    <property type="entry name" value="CBS_pair_voltage-gated_CLC_euk_bac"/>
    <property type="match status" value="1"/>
</dbReference>
<dbReference type="InterPro" id="IPR051280">
    <property type="entry name" value="Cl-channel/antiporter"/>
</dbReference>
<feature type="domain" description="CBS" evidence="13">
    <location>
        <begin position="942"/>
        <end position="999"/>
    </location>
</feature>
<dbReference type="InterPro" id="IPR000644">
    <property type="entry name" value="CBS_dom"/>
</dbReference>
<feature type="transmembrane region" description="Helical" evidence="11">
    <location>
        <begin position="1166"/>
        <end position="1185"/>
    </location>
</feature>
<reference evidence="15" key="1">
    <citation type="submission" date="2019-02" db="EMBL/GenBank/DDBJ databases">
        <title>FDA dAtabase for Regulatory Grade micrObial Sequences (FDA-ARGOS): Supporting development and validation of Infectious Disease Dx tests.</title>
        <authorList>
            <person name="Duncan R."/>
            <person name="Fisher C."/>
            <person name="Tallon L."/>
            <person name="Sadzewicz L."/>
            <person name="Sengamalay N."/>
            <person name="Ott S."/>
            <person name="Godinez A."/>
            <person name="Nagaraj S."/>
            <person name="Vavikolanu K."/>
            <person name="Nadendla S."/>
            <person name="Aluvathingal J."/>
            <person name="Sichtig H."/>
        </authorList>
    </citation>
    <scope>NUCLEOTIDE SEQUENCE [LARGE SCALE GENOMIC DNA]</scope>
    <source>
        <strain evidence="15">FDAARGOS_361</strain>
    </source>
</reference>
<feature type="transmembrane region" description="Helical" evidence="11">
    <location>
        <begin position="475"/>
        <end position="500"/>
    </location>
</feature>
<dbReference type="GO" id="GO:0005254">
    <property type="term" value="F:chloride channel activity"/>
    <property type="evidence" value="ECO:0007669"/>
    <property type="project" value="UniProtKB-UniRule"/>
</dbReference>
<name>A0A504Y144_LEIDO</name>
<dbReference type="EMBL" id="RHLC01000007">
    <property type="protein sequence ID" value="TPP53759.1"/>
    <property type="molecule type" value="Genomic_DNA"/>
</dbReference>
<feature type="domain" description="CBS" evidence="13">
    <location>
        <begin position="836"/>
        <end position="895"/>
    </location>
</feature>
<dbReference type="PANTHER" id="PTHR11689:SF68">
    <property type="entry name" value="CHLORIDE CHANNEL PROTEIN"/>
    <property type="match status" value="1"/>
</dbReference>
<keyword evidence="4" id="KW-0677">Repeat</keyword>
<keyword evidence="2 11" id="KW-0813">Transport</keyword>
<dbReference type="Gene3D" id="3.10.580.10">
    <property type="entry name" value="CBS-domain"/>
    <property type="match status" value="1"/>
</dbReference>
<dbReference type="VEuPathDB" id="TriTrypDB:LDHU3_33.1740"/>
<feature type="transmembrane region" description="Helical" evidence="11">
    <location>
        <begin position="275"/>
        <end position="296"/>
    </location>
</feature>
<evidence type="ECO:0000256" key="5">
    <source>
        <dbReference type="ARBA" id="ARBA00022989"/>
    </source>
</evidence>
<evidence type="ECO:0000256" key="2">
    <source>
        <dbReference type="ARBA" id="ARBA00022448"/>
    </source>
</evidence>
<feature type="region of interest" description="Disordered" evidence="12">
    <location>
        <begin position="55"/>
        <end position="94"/>
    </location>
</feature>
<evidence type="ECO:0000256" key="6">
    <source>
        <dbReference type="ARBA" id="ARBA00023065"/>
    </source>
</evidence>
<feature type="transmembrane region" description="Helical" evidence="11">
    <location>
        <begin position="173"/>
        <end position="200"/>
    </location>
</feature>
<proteinExistence type="inferred from homology"/>
<dbReference type="InterPro" id="IPR014743">
    <property type="entry name" value="Cl-channel_core"/>
</dbReference>
<sequence length="1307" mass="143886">MNANHAPLSEERDSNRAAAPETSNRTQREQQSQPRLYAPLFSLLNPIEDSAAAADVRGRGDALRERSDRASAETPLLGSRAPSRSPHLPASQEEGAHRNASASCASRCWAALRCLCHSIRVGCAREVPPAAKPRRFSPLDRSKMTRYESVDTYEAESMLYKDHLETRSHEPRWFMWVFVVVLGVATSALSVGMMTLLHVLNSVRYELFGFGLRGFTFADAQRYPNVSKASPAHVTGSGGHGTACTTSSLDVWAMLRGYSVGLYGIASPRWYWSGYLLWVAFAVCTSAIASGVCYLVPQSVGSGIPEVRAFLNGVSYPMMRSTRVLVAKTVAVVFTVASGVCTDHYGHLMLAGAMLGSQLLQRRHGIRCYHVHFVDCFRNPRDRRTVLVIGAAAGIAAAFCVSVGGLLVILELLSAVFPVRFALYVFAACLLSTLSTQVYWSYCMNFDSPYRLHGGLLLREVVVLFRSHLPFGQHAVMNLIAFIPAFVIGLCSGACAVGFVRLSWVALYCRRLLEVRLRTKAIRYVLPILFTLVYVSVHYWVAVAFSAEPVPGEKMPSAVGEDSNTQRSGSADSLASSSSSGGADVGPPAVCRPVPYTVRSGRNMTTIGFYGMNGFLCPAGSYRVVDAVDVYDAAGHSNGVSSVTKTLLRRQQTVRVVDAYTSLAFSYADSTLQTLLSQRTEYLLPWHALLTFTVIYFFASAVYSGLALCGDTILPSLVIGAAIGRCIGAAVHSVAVAHSTDAATWADPGVFALFGAGSFVSATSGLSFGIGAILIECTADFRHLLPLMFAIAVARRVLLRWARDVHTVYLEARAVPLLNAESYLERYSLLDARHVMHSPVVTLPVVCTLDDVARALHSTTHHGFPVVSINDRTFKGVVTRAQLKLLLWHIIMTDGRTNHCTYDVMQRVEDHVFHSGWEGVDPTQLLRRERLPTDQISLYPYVDTSAFTVLDTAALPRTYEMFTTLGLRHLVVVDRSNCPVGMITRKDLVSDNLSAVLESQDAPAPAGGRTPSAVLAAALACLRKPFHPTPAQVTEVARQSSTRNLDGPSPLHRHHYGQDRESEPMSRVSNKISGGRACQTVIDHGYYLKPMTGNPYLCTQHDGVTTAYQQGFAPKDAHWLYRFRYNLLPQGMSGGFFSRNPYGRYVHWLEVSTIEKMRLQMLTMESVPCSVVSVILLVFTMWHSYRLAFLHPDITLYNLGLWPTKPWVQQQRFNKKKEFDQDVYRWVCRAPEFMIDDPIRDMYKMGIAANDPVLAMAKEQGVASQMTMAQAEYTSAAPDIRRVIANARKDVERSTQSSTATSAMIGV</sequence>
<dbReference type="PRINTS" id="PR00762">
    <property type="entry name" value="CLCHANNEL"/>
</dbReference>
<accession>A0A504Y144</accession>
<evidence type="ECO:0000256" key="9">
    <source>
        <dbReference type="ARBA" id="ARBA00023214"/>
    </source>
</evidence>
<evidence type="ECO:0000256" key="8">
    <source>
        <dbReference type="ARBA" id="ARBA00023136"/>
    </source>
</evidence>
<feature type="region of interest" description="Disordered" evidence="12">
    <location>
        <begin position="1033"/>
        <end position="1070"/>
    </location>
</feature>
<dbReference type="GO" id="GO:0016020">
    <property type="term" value="C:membrane"/>
    <property type="evidence" value="ECO:0007669"/>
    <property type="project" value="UniProtKB-SubCell"/>
</dbReference>
<dbReference type="VEuPathDB" id="TriTrypDB:LdCL_330017400"/>
<feature type="region of interest" description="Disordered" evidence="12">
    <location>
        <begin position="555"/>
        <end position="586"/>
    </location>
</feature>
<evidence type="ECO:0000256" key="4">
    <source>
        <dbReference type="ARBA" id="ARBA00022737"/>
    </source>
</evidence>
<evidence type="ECO:0000256" key="10">
    <source>
        <dbReference type="PROSITE-ProRule" id="PRU00703"/>
    </source>
</evidence>
<feature type="region of interest" description="Disordered" evidence="12">
    <location>
        <begin position="1"/>
        <end position="40"/>
    </location>
</feature>
<comment type="similarity">
    <text evidence="11">Belongs to the chloride channel (TC 2.A.49) family.</text>
</comment>
<feature type="compositionally biased region" description="Basic and acidic residues" evidence="12">
    <location>
        <begin position="56"/>
        <end position="71"/>
    </location>
</feature>
<feature type="transmembrane region" description="Helical" evidence="11">
    <location>
        <begin position="521"/>
        <end position="541"/>
    </location>
</feature>
<feature type="transmembrane region" description="Helical" evidence="11">
    <location>
        <begin position="421"/>
        <end position="440"/>
    </location>
</feature>
<dbReference type="Pfam" id="PF00654">
    <property type="entry name" value="Voltage_CLC"/>
    <property type="match status" value="1"/>
</dbReference>
<evidence type="ECO:0000256" key="7">
    <source>
        <dbReference type="ARBA" id="ARBA00023122"/>
    </source>
</evidence>
<dbReference type="VEuPathDB" id="TriTrypDB:LDHU3_33.1730"/>
<dbReference type="SUPFAM" id="SSF81340">
    <property type="entry name" value="Clc chloride channel"/>
    <property type="match status" value="1"/>
</dbReference>
<feature type="compositionally biased region" description="Low complexity" evidence="12">
    <location>
        <begin position="568"/>
        <end position="582"/>
    </location>
</feature>
<evidence type="ECO:0000256" key="11">
    <source>
        <dbReference type="RuleBase" id="RU361221"/>
    </source>
</evidence>
<feature type="compositionally biased region" description="Polar residues" evidence="12">
    <location>
        <begin position="21"/>
        <end position="34"/>
    </location>
</feature>
<evidence type="ECO:0000313" key="15">
    <source>
        <dbReference type="Proteomes" id="UP000318447"/>
    </source>
</evidence>
<feature type="transmembrane region" description="Helical" evidence="11">
    <location>
        <begin position="386"/>
        <end position="409"/>
    </location>
</feature>
<dbReference type="CDD" id="cd01036">
    <property type="entry name" value="ClC_euk"/>
    <property type="match status" value="1"/>
</dbReference>
<feature type="transmembrane region" description="Helical" evidence="11">
    <location>
        <begin position="684"/>
        <end position="706"/>
    </location>
</feature>
<feature type="transmembrane region" description="Helical" evidence="11">
    <location>
        <begin position="750"/>
        <end position="775"/>
    </location>
</feature>
<dbReference type="Proteomes" id="UP000318447">
    <property type="component" value="Unassembled WGS sequence"/>
</dbReference>
<evidence type="ECO:0000259" key="13">
    <source>
        <dbReference type="PROSITE" id="PS51371"/>
    </source>
</evidence>
<keyword evidence="8 11" id="KW-0472">Membrane</keyword>
<dbReference type="InterPro" id="IPR001807">
    <property type="entry name" value="ClC"/>
</dbReference>
<comment type="subcellular location">
    <subcellularLocation>
        <location evidence="1 11">Membrane</location>
        <topology evidence="1 11">Multi-pass membrane protein</topology>
    </subcellularLocation>
</comment>
<keyword evidence="3 11" id="KW-0812">Transmembrane</keyword>
<dbReference type="PANTHER" id="PTHR11689">
    <property type="entry name" value="CHLORIDE CHANNEL PROTEIN CLC FAMILY MEMBER"/>
    <property type="match status" value="1"/>
</dbReference>
<dbReference type="Pfam" id="PF00571">
    <property type="entry name" value="CBS"/>
    <property type="match status" value="2"/>
</dbReference>
<dbReference type="VEuPathDB" id="TriTrypDB:LdBPK_331120.1"/>
<evidence type="ECO:0000313" key="14">
    <source>
        <dbReference type="EMBL" id="TPP53759.1"/>
    </source>
</evidence>
<dbReference type="Gene3D" id="1.10.3080.10">
    <property type="entry name" value="Clc chloride channel"/>
    <property type="match status" value="1"/>
</dbReference>
<feature type="transmembrane region" description="Helical" evidence="11">
    <location>
        <begin position="713"/>
        <end position="738"/>
    </location>
</feature>
<dbReference type="InterPro" id="IPR046342">
    <property type="entry name" value="CBS_dom_sf"/>
</dbReference>
<protein>
    <recommendedName>
        <fullName evidence="11">Chloride channel protein</fullName>
    </recommendedName>
</protein>
<dbReference type="PROSITE" id="PS51371">
    <property type="entry name" value="CBS"/>
    <property type="match status" value="2"/>
</dbReference>
<evidence type="ECO:0000256" key="1">
    <source>
        <dbReference type="ARBA" id="ARBA00004141"/>
    </source>
</evidence>
<dbReference type="VEuPathDB" id="TriTrypDB:LdCL_330017300"/>
<dbReference type="SUPFAM" id="SSF54631">
    <property type="entry name" value="CBS-domain pair"/>
    <property type="match status" value="1"/>
</dbReference>
<dbReference type="VEuPathDB" id="TriTrypDB:LdBPK_331130.1"/>
<evidence type="ECO:0000256" key="12">
    <source>
        <dbReference type="SAM" id="MobiDB-lite"/>
    </source>
</evidence>
<comment type="caution">
    <text evidence="14">The sequence shown here is derived from an EMBL/GenBank/DDBJ whole genome shotgun (WGS) entry which is preliminary data.</text>
</comment>